<dbReference type="GO" id="GO:0016973">
    <property type="term" value="P:poly(A)+ mRNA export from nucleus"/>
    <property type="evidence" value="ECO:0007669"/>
    <property type="project" value="TreeGrafter"/>
</dbReference>
<name>A0A3P3YDY7_PLABS</name>
<keyword evidence="7" id="KW-0496">Mitochondrion</keyword>
<evidence type="ECO:0000256" key="1">
    <source>
        <dbReference type="ARBA" id="ARBA00037992"/>
    </source>
</evidence>
<dbReference type="InterPro" id="IPR036910">
    <property type="entry name" value="HMG_box_dom_sf"/>
</dbReference>
<dbReference type="Pfam" id="PF08711">
    <property type="entry name" value="Med26"/>
    <property type="match status" value="1"/>
</dbReference>
<keyword evidence="2" id="KW-0238">DNA-binding</keyword>
<proteinExistence type="inferred from homology"/>
<evidence type="ECO:0000259" key="6">
    <source>
        <dbReference type="PROSITE" id="PS51319"/>
    </source>
</evidence>
<feature type="region of interest" description="Disordered" evidence="4">
    <location>
        <begin position="196"/>
        <end position="254"/>
    </location>
</feature>
<dbReference type="Gene3D" id="1.10.30.10">
    <property type="entry name" value="High mobility group box domain"/>
    <property type="match status" value="1"/>
</dbReference>
<evidence type="ECO:0000256" key="3">
    <source>
        <dbReference type="PROSITE-ProRule" id="PRU00649"/>
    </source>
</evidence>
<comment type="similarity">
    <text evidence="1">Belongs to the IWS1 family.</text>
</comment>
<feature type="DNA-binding region" description="HMG box" evidence="2">
    <location>
        <begin position="248"/>
        <end position="316"/>
    </location>
</feature>
<protein>
    <recommendedName>
        <fullName evidence="9">HMG box domain-containing protein</fullName>
    </recommendedName>
</protein>
<comment type="subcellular location">
    <subcellularLocation>
        <location evidence="3">Nucleus</location>
    </subcellularLocation>
</comment>
<dbReference type="PRINTS" id="PR00886">
    <property type="entry name" value="HIGHMOBLTY12"/>
</dbReference>
<feature type="compositionally biased region" description="Low complexity" evidence="4">
    <location>
        <begin position="198"/>
        <end position="212"/>
    </location>
</feature>
<accession>A0A3P3YDY7</accession>
<dbReference type="AlphaFoldDB" id="A0A3P3YDY7"/>
<dbReference type="Proteomes" id="UP000290189">
    <property type="component" value="Unassembled WGS sequence"/>
</dbReference>
<dbReference type="PANTHER" id="PTHR46010:SF1">
    <property type="entry name" value="PROTEIN IWS1 HOMOLOG"/>
    <property type="match status" value="1"/>
</dbReference>
<dbReference type="InterPro" id="IPR035441">
    <property type="entry name" value="TFIIS/LEDGF_dom_sf"/>
</dbReference>
<evidence type="ECO:0000256" key="4">
    <source>
        <dbReference type="SAM" id="MobiDB-lite"/>
    </source>
</evidence>
<feature type="domain" description="HMG box" evidence="5">
    <location>
        <begin position="248"/>
        <end position="316"/>
    </location>
</feature>
<dbReference type="Pfam" id="PF00505">
    <property type="entry name" value="HMG_box"/>
    <property type="match status" value="1"/>
</dbReference>
<dbReference type="InterPro" id="IPR017923">
    <property type="entry name" value="TFIIS_N"/>
</dbReference>
<dbReference type="SUPFAM" id="SSF47095">
    <property type="entry name" value="HMG-box"/>
    <property type="match status" value="1"/>
</dbReference>
<evidence type="ECO:0000259" key="5">
    <source>
        <dbReference type="PROSITE" id="PS50118"/>
    </source>
</evidence>
<geneLocation type="mitochondrion" evidence="7"/>
<feature type="region of interest" description="Disordered" evidence="4">
    <location>
        <begin position="316"/>
        <end position="390"/>
    </location>
</feature>
<evidence type="ECO:0000256" key="2">
    <source>
        <dbReference type="PROSITE-ProRule" id="PRU00267"/>
    </source>
</evidence>
<feature type="region of interest" description="Disordered" evidence="4">
    <location>
        <begin position="99"/>
        <end position="136"/>
    </location>
</feature>
<feature type="domain" description="TFIIS N-terminal" evidence="6">
    <location>
        <begin position="448"/>
        <end position="526"/>
    </location>
</feature>
<feature type="compositionally biased region" description="Low complexity" evidence="4">
    <location>
        <begin position="107"/>
        <end position="121"/>
    </location>
</feature>
<dbReference type="InterPro" id="IPR009071">
    <property type="entry name" value="HMG_box_dom"/>
</dbReference>
<evidence type="ECO:0008006" key="9">
    <source>
        <dbReference type="Google" id="ProtNLM"/>
    </source>
</evidence>
<dbReference type="PANTHER" id="PTHR46010">
    <property type="entry name" value="PROTEIN IWS1 HOMOLOG"/>
    <property type="match status" value="1"/>
</dbReference>
<dbReference type="PROSITE" id="PS51319">
    <property type="entry name" value="TFIIS_N"/>
    <property type="match status" value="1"/>
</dbReference>
<dbReference type="GO" id="GO:0003677">
    <property type="term" value="F:DNA binding"/>
    <property type="evidence" value="ECO:0007669"/>
    <property type="project" value="UniProtKB-UniRule"/>
</dbReference>
<evidence type="ECO:0000313" key="7">
    <source>
        <dbReference type="EMBL" id="SPQ98352.1"/>
    </source>
</evidence>
<reference evidence="7 8" key="1">
    <citation type="submission" date="2018-03" db="EMBL/GenBank/DDBJ databases">
        <authorList>
            <person name="Fogelqvist J."/>
        </authorList>
    </citation>
    <scope>NUCLEOTIDE SEQUENCE [LARGE SCALE GENOMIC DNA]</scope>
</reference>
<dbReference type="InterPro" id="IPR051037">
    <property type="entry name" value="RNAPII_TF_IWS1"/>
</dbReference>
<dbReference type="InterPro" id="IPR014876">
    <property type="entry name" value="DEK_C"/>
</dbReference>
<sequence>MKAALGLQRVNRLGVDVQDIRDVMATPPTCTVYDRAGIVETNRVAAVGDDTRMASEDDGIVPSTEPTNDHQTDVRVDGASPLVAEEANREDRDAIASVHEATTVEDVSATTTAPEAESPAVKQTEESGDIEGTGPTVADVEDMVAAVLEEVDIAAPDTTERSVRQRVMKELGVDSLSKEQKAIVKRRLEEFVLRHAAQEASSGSSSSEAELASGDEEIVQPKRKKRLQSASEHRIPKKRKTSLSAGHPKRPLSAFMYFSQEKRSDVKADNPETSFGDLGKILGQMWKDLSEDDKKPYVEKAAADKARYDEEVIAWRQANPVPEKPPSSASKPGKRLKRRVSEIEDDDVGSQRSSDDEKPAKKPMTHIDAVLASMKSRRRRRQSETTLDDAAPVAEQLLDRMRAACEADLQAFAEQKPAVQKIMLLDTVERETKKNQVQQMLLDGGVLRQFRDWLNILPDGSLPNLTLRTRLYALLDQLPIDQDLLLESEGLGIVLMALWKHKEETAKNKHTLRALIEKWTRPLIRADTDYRKIRAVSEREAAMSHHAERPDKAIFDYTVRPVPRVLDEDDESAHRRSAEPSRMQRVRAQMDRLRRGKGKSRAVTVNISRR</sequence>
<feature type="region of interest" description="Disordered" evidence="4">
    <location>
        <begin position="566"/>
        <end position="610"/>
    </location>
</feature>
<keyword evidence="2" id="KW-0539">Nucleus</keyword>
<dbReference type="PROSITE" id="PS50118">
    <property type="entry name" value="HMG_BOX_2"/>
    <property type="match status" value="1"/>
</dbReference>
<evidence type="ECO:0000313" key="8">
    <source>
        <dbReference type="Proteomes" id="UP000290189"/>
    </source>
</evidence>
<gene>
    <name evidence="7" type="ORF">PLBR_LOCUS5567</name>
</gene>
<dbReference type="Pfam" id="PF08766">
    <property type="entry name" value="DEK_C"/>
    <property type="match status" value="1"/>
</dbReference>
<dbReference type="Gene3D" id="1.20.930.10">
    <property type="entry name" value="Conserved domain common to transcription factors TFIIS, elongin A, CRSP70"/>
    <property type="match status" value="1"/>
</dbReference>
<dbReference type="EMBL" id="OVEO01000009">
    <property type="protein sequence ID" value="SPQ98352.1"/>
    <property type="molecule type" value="Genomic_DNA"/>
</dbReference>
<dbReference type="CDD" id="cd01390">
    <property type="entry name" value="HMG-box_NHP6-like"/>
    <property type="match status" value="1"/>
</dbReference>
<dbReference type="SMART" id="SM00398">
    <property type="entry name" value="HMG"/>
    <property type="match status" value="1"/>
</dbReference>
<dbReference type="GO" id="GO:0005634">
    <property type="term" value="C:nucleus"/>
    <property type="evidence" value="ECO:0007669"/>
    <property type="project" value="UniProtKB-SubCell"/>
</dbReference>
<organism evidence="7 8">
    <name type="scientific">Plasmodiophora brassicae</name>
    <name type="common">Clubroot disease agent</name>
    <dbReference type="NCBI Taxonomy" id="37360"/>
    <lineage>
        <taxon>Eukaryota</taxon>
        <taxon>Sar</taxon>
        <taxon>Rhizaria</taxon>
        <taxon>Endomyxa</taxon>
        <taxon>Phytomyxea</taxon>
        <taxon>Plasmodiophorida</taxon>
        <taxon>Plasmodiophoridae</taxon>
        <taxon>Plasmodiophora</taxon>
    </lineage>
</organism>